<accession>A0A2N3UCP4</accession>
<evidence type="ECO:0000256" key="1">
    <source>
        <dbReference type="SAM" id="Phobius"/>
    </source>
</evidence>
<protein>
    <submittedName>
        <fullName evidence="2">Uncharacterized protein</fullName>
    </submittedName>
</protein>
<sequence length="61" mass="6933">MRVFLFLVLTVLVIYFGYSIFSLEFSKLSDYGFGYLVGNCILFVLAIVSAFILGKKILIQE</sequence>
<keyword evidence="1" id="KW-0472">Membrane</keyword>
<dbReference type="AlphaFoldDB" id="A0A2N3UCP4"/>
<reference evidence="2 3" key="1">
    <citation type="submission" date="2017-12" db="EMBL/GenBank/DDBJ databases">
        <title>Genomic Encyclopedia of Type Strains, Phase III (KMG-III): the genomes of soil and plant-associated and newly described type strains.</title>
        <authorList>
            <person name="Whitman W."/>
        </authorList>
    </citation>
    <scope>NUCLEOTIDE SEQUENCE [LARGE SCALE GENOMIC DNA]</scope>
    <source>
        <strain evidence="2 3">LP43</strain>
    </source>
</reference>
<evidence type="ECO:0000313" key="2">
    <source>
        <dbReference type="EMBL" id="PKV67105.1"/>
    </source>
</evidence>
<gene>
    <name evidence="2" type="ORF">BD749_2244</name>
</gene>
<feature type="transmembrane region" description="Helical" evidence="1">
    <location>
        <begin position="32"/>
        <end position="53"/>
    </location>
</feature>
<dbReference type="OrthoDB" id="9926775at2"/>
<evidence type="ECO:0000313" key="3">
    <source>
        <dbReference type="Proteomes" id="UP000233782"/>
    </source>
</evidence>
<keyword evidence="1" id="KW-0812">Transmembrane</keyword>
<dbReference type="RefSeq" id="WP_101444379.1">
    <property type="nucleotide sequence ID" value="NZ_PJMU01000002.1"/>
</dbReference>
<organism evidence="2 3">
    <name type="scientific">Pontibacter ramchanderi</name>
    <dbReference type="NCBI Taxonomy" id="1179743"/>
    <lineage>
        <taxon>Bacteria</taxon>
        <taxon>Pseudomonadati</taxon>
        <taxon>Bacteroidota</taxon>
        <taxon>Cytophagia</taxon>
        <taxon>Cytophagales</taxon>
        <taxon>Hymenobacteraceae</taxon>
        <taxon>Pontibacter</taxon>
    </lineage>
</organism>
<proteinExistence type="predicted"/>
<keyword evidence="1" id="KW-1133">Transmembrane helix</keyword>
<keyword evidence="3" id="KW-1185">Reference proteome</keyword>
<dbReference type="EMBL" id="PJMU01000002">
    <property type="protein sequence ID" value="PKV67105.1"/>
    <property type="molecule type" value="Genomic_DNA"/>
</dbReference>
<dbReference type="Proteomes" id="UP000233782">
    <property type="component" value="Unassembled WGS sequence"/>
</dbReference>
<name>A0A2N3UCP4_9BACT</name>
<comment type="caution">
    <text evidence="2">The sequence shown here is derived from an EMBL/GenBank/DDBJ whole genome shotgun (WGS) entry which is preliminary data.</text>
</comment>